<dbReference type="EMBL" id="BAABFU010000001">
    <property type="protein sequence ID" value="GAA4343179.1"/>
    <property type="molecule type" value="Genomic_DNA"/>
</dbReference>
<dbReference type="PANTHER" id="PTHR38605:SF1">
    <property type="entry name" value="ATPASE"/>
    <property type="match status" value="1"/>
</dbReference>
<sequence>MDWLNKIAKKSSDIVDRSLDRNVRVAVTGLSHSGKTAFITSFINQLLHAPLTSQLTFFQADSENRLRGSKLSQHNELHIPGFDYSGAIKRLTNETAKWPLSTNGVSQAQLKCRFNVKHSWLKKIQAQSTVTIDIVDYPGEWLLDLPLLHMSFKDWSKACRDYLKSERRQEYTQKIASTISNQNYQSQHQDEVELSESVARLSTEYKAALLDYRADYNDYGLALPGRFIMPGELKGAPTLDFFPVLNDDVLSLDWEQFEENSLLRTLEKRFDYYKDNVIKPFFNEYFSRVDRQIVLIDTCTVLESGYEAYQDLKLTIEKLLEGFSYGRAHWLKRLFAPSIDKLMIASTKADLVPPDQHAALESFMQKMVAQAKNNVGYEGVEVETMAISAIATSEAVATEHAGKKLLCVKGKEERTGESVLHYPGIVPDKPLSRQHWDELEIDFSAFALPNLTPDEPLPQIRMDKVIQFLLGDKFL</sequence>
<reference evidence="2" key="1">
    <citation type="journal article" date="2019" name="Int. J. Syst. Evol. Microbiol.">
        <title>The Global Catalogue of Microorganisms (GCM) 10K type strain sequencing project: providing services to taxonomists for standard genome sequencing and annotation.</title>
        <authorList>
            <consortium name="The Broad Institute Genomics Platform"/>
            <consortium name="The Broad Institute Genome Sequencing Center for Infectious Disease"/>
            <person name="Wu L."/>
            <person name="Ma J."/>
        </authorList>
    </citation>
    <scope>NUCLEOTIDE SEQUENCE [LARGE SCALE GENOMIC DNA]</scope>
    <source>
        <strain evidence="2">JCM 17727</strain>
    </source>
</reference>
<dbReference type="PIRSF" id="PIRSF019381">
    <property type="entry name" value="YcjX"/>
    <property type="match status" value="1"/>
</dbReference>
<organism evidence="1 2">
    <name type="scientific">Kangiella taiwanensis</name>
    <dbReference type="NCBI Taxonomy" id="1079179"/>
    <lineage>
        <taxon>Bacteria</taxon>
        <taxon>Pseudomonadati</taxon>
        <taxon>Pseudomonadota</taxon>
        <taxon>Gammaproteobacteria</taxon>
        <taxon>Kangiellales</taxon>
        <taxon>Kangiellaceae</taxon>
        <taxon>Kangiella</taxon>
    </lineage>
</organism>
<protein>
    <submittedName>
        <fullName evidence="1">YcjX family protein</fullName>
    </submittedName>
</protein>
<dbReference type="InterPro" id="IPR007413">
    <property type="entry name" value="YcjX-like"/>
</dbReference>
<dbReference type="InterPro" id="IPR027417">
    <property type="entry name" value="P-loop_NTPase"/>
</dbReference>
<evidence type="ECO:0000313" key="1">
    <source>
        <dbReference type="EMBL" id="GAA4343179.1"/>
    </source>
</evidence>
<gene>
    <name evidence="1" type="ORF">GCM10023150_01580</name>
</gene>
<accession>A0ABP8HRJ6</accession>
<dbReference type="Pfam" id="PF04317">
    <property type="entry name" value="DUF463"/>
    <property type="match status" value="1"/>
</dbReference>
<proteinExistence type="predicted"/>
<dbReference type="SUPFAM" id="SSF52540">
    <property type="entry name" value="P-loop containing nucleoside triphosphate hydrolases"/>
    <property type="match status" value="1"/>
</dbReference>
<name>A0ABP8HRJ6_9GAMM</name>
<comment type="caution">
    <text evidence="1">The sequence shown here is derived from an EMBL/GenBank/DDBJ whole genome shotgun (WGS) entry which is preliminary data.</text>
</comment>
<keyword evidence="2" id="KW-1185">Reference proteome</keyword>
<evidence type="ECO:0000313" key="2">
    <source>
        <dbReference type="Proteomes" id="UP001501294"/>
    </source>
</evidence>
<dbReference type="Proteomes" id="UP001501294">
    <property type="component" value="Unassembled WGS sequence"/>
</dbReference>
<dbReference type="PANTHER" id="PTHR38605">
    <property type="entry name" value="ATPASE-RELATED"/>
    <property type="match status" value="1"/>
</dbReference>
<dbReference type="RefSeq" id="WP_223577501.1">
    <property type="nucleotide sequence ID" value="NZ_BAABFU010000001.1"/>
</dbReference>